<accession>A0A317W5Q7</accession>
<name>A0A317W5Q7_9EURO</name>
<proteinExistence type="predicted"/>
<dbReference type="AlphaFoldDB" id="A0A317W5Q7"/>
<dbReference type="RefSeq" id="XP_025399179.1">
    <property type="nucleotide sequence ID" value="XM_025547502.1"/>
</dbReference>
<dbReference type="GeneID" id="37069739"/>
<dbReference type="Proteomes" id="UP000247233">
    <property type="component" value="Unassembled WGS sequence"/>
</dbReference>
<evidence type="ECO:0000313" key="1">
    <source>
        <dbReference type="EMBL" id="PWY81914.1"/>
    </source>
</evidence>
<reference evidence="1 2" key="1">
    <citation type="submission" date="2016-12" db="EMBL/GenBank/DDBJ databases">
        <title>The genomes of Aspergillus section Nigri reveals drivers in fungal speciation.</title>
        <authorList>
            <consortium name="DOE Joint Genome Institute"/>
            <person name="Vesth T.C."/>
            <person name="Nybo J."/>
            <person name="Theobald S."/>
            <person name="Brandl J."/>
            <person name="Frisvad J.C."/>
            <person name="Nielsen K.F."/>
            <person name="Lyhne E.K."/>
            <person name="Kogle M.E."/>
            <person name="Kuo A."/>
            <person name="Riley R."/>
            <person name="Clum A."/>
            <person name="Nolan M."/>
            <person name="Lipzen A."/>
            <person name="Salamov A."/>
            <person name="Henrissat B."/>
            <person name="Wiebenga A."/>
            <person name="De Vries R.P."/>
            <person name="Grigoriev I.V."/>
            <person name="Mortensen U.H."/>
            <person name="Andersen M.R."/>
            <person name="Baker S.E."/>
        </authorList>
    </citation>
    <scope>NUCLEOTIDE SEQUENCE [LARGE SCALE GENOMIC DNA]</scope>
    <source>
        <strain evidence="1 2">CBS 117.55</strain>
    </source>
</reference>
<comment type="caution">
    <text evidence="1">The sequence shown here is derived from an EMBL/GenBank/DDBJ whole genome shotgun (WGS) entry which is preliminary data.</text>
</comment>
<dbReference type="EMBL" id="MSFL01000013">
    <property type="protein sequence ID" value="PWY81914.1"/>
    <property type="molecule type" value="Genomic_DNA"/>
</dbReference>
<keyword evidence="2" id="KW-1185">Reference proteome</keyword>
<protein>
    <submittedName>
        <fullName evidence="1">Uncharacterized protein</fullName>
    </submittedName>
</protein>
<gene>
    <name evidence="1" type="ORF">BO70DRAFT_41995</name>
</gene>
<organism evidence="1 2">
    <name type="scientific">Aspergillus heteromorphus CBS 117.55</name>
    <dbReference type="NCBI Taxonomy" id="1448321"/>
    <lineage>
        <taxon>Eukaryota</taxon>
        <taxon>Fungi</taxon>
        <taxon>Dikarya</taxon>
        <taxon>Ascomycota</taxon>
        <taxon>Pezizomycotina</taxon>
        <taxon>Eurotiomycetes</taxon>
        <taxon>Eurotiomycetidae</taxon>
        <taxon>Eurotiales</taxon>
        <taxon>Aspergillaceae</taxon>
        <taxon>Aspergillus</taxon>
        <taxon>Aspergillus subgen. Circumdati</taxon>
    </lineage>
</organism>
<dbReference type="VEuPathDB" id="FungiDB:BO70DRAFT_41995"/>
<evidence type="ECO:0000313" key="2">
    <source>
        <dbReference type="Proteomes" id="UP000247233"/>
    </source>
</evidence>
<sequence length="164" mass="19467">MTLCTSQIYLRTNRSRFRPCPSYLLYLEEVHYSWHMHRQDPPTITHHLSVNSITSNPITISTYNPCTRHPSYHRYLGSCGSRKTAKRLFPLNWLPLLRSWTEISVGSTIADFILELNNQFMRWQLTDAHVNMLFLSKDIVRPLFEPSILYVNDMYDYRVTRSRP</sequence>